<dbReference type="RefSeq" id="WP_317997167.1">
    <property type="nucleotide sequence ID" value="NZ_AP025523.1"/>
</dbReference>
<evidence type="ECO:0000313" key="2">
    <source>
        <dbReference type="Proteomes" id="UP001317532"/>
    </source>
</evidence>
<dbReference type="InterPro" id="IPR023393">
    <property type="entry name" value="START-like_dom_sf"/>
</dbReference>
<organism evidence="1 2">
    <name type="scientific">Vulcanimicrobium alpinum</name>
    <dbReference type="NCBI Taxonomy" id="3016050"/>
    <lineage>
        <taxon>Bacteria</taxon>
        <taxon>Bacillati</taxon>
        <taxon>Vulcanimicrobiota</taxon>
        <taxon>Vulcanimicrobiia</taxon>
        <taxon>Vulcanimicrobiales</taxon>
        <taxon>Vulcanimicrobiaceae</taxon>
        <taxon>Vulcanimicrobium</taxon>
    </lineage>
</organism>
<dbReference type="SUPFAM" id="SSF55961">
    <property type="entry name" value="Bet v1-like"/>
    <property type="match status" value="1"/>
</dbReference>
<name>A0AAN1XXI6_UNVUL</name>
<dbReference type="EMBL" id="AP025523">
    <property type="protein sequence ID" value="BDE06188.1"/>
    <property type="molecule type" value="Genomic_DNA"/>
</dbReference>
<keyword evidence="2" id="KW-1185">Reference proteome</keyword>
<gene>
    <name evidence="1" type="ORF">WPS_14640</name>
</gene>
<dbReference type="Proteomes" id="UP001317532">
    <property type="component" value="Chromosome"/>
</dbReference>
<dbReference type="Gene3D" id="3.30.530.20">
    <property type="match status" value="1"/>
</dbReference>
<sequence length="186" mass="20499">MSVATPDGARFPYNWGATALEVAARFPCDRYAPDPDVVLWRAVDVAAPPATVFRWLQQLRIAPYSYDLVDNFALRSPRRLTPRAAILVPGQRIMHVFRLLEFDPPRTLTIGPGAAAGVKLFGALHGTYVVSEAAGGSRLVVKVCANVGSAWYARAYLRALPLLDFVMMRKQLLTLKACAERSTRRG</sequence>
<reference evidence="1 2" key="1">
    <citation type="journal article" date="2022" name="ISME Commun">
        <title>Vulcanimicrobium alpinus gen. nov. sp. nov., the first cultivated representative of the candidate phylum 'Eremiobacterota', is a metabolically versatile aerobic anoxygenic phototroph.</title>
        <authorList>
            <person name="Yabe S."/>
            <person name="Muto K."/>
            <person name="Abe K."/>
            <person name="Yokota A."/>
            <person name="Staudigel H."/>
            <person name="Tebo B.M."/>
        </authorList>
    </citation>
    <scope>NUCLEOTIDE SEQUENCE [LARGE SCALE GENOMIC DNA]</scope>
    <source>
        <strain evidence="1 2">WC8-2</strain>
    </source>
</reference>
<protein>
    <submittedName>
        <fullName evidence="1">Uncharacterized protein</fullName>
    </submittedName>
</protein>
<dbReference type="AlphaFoldDB" id="A0AAN1XXI6"/>
<dbReference type="KEGG" id="vab:WPS_14640"/>
<evidence type="ECO:0000313" key="1">
    <source>
        <dbReference type="EMBL" id="BDE06188.1"/>
    </source>
</evidence>
<accession>A0AAN1XXI6</accession>
<proteinExistence type="predicted"/>